<feature type="repeat" description="PPR" evidence="2">
    <location>
        <begin position="228"/>
        <end position="262"/>
    </location>
</feature>
<evidence type="ECO:0000313" key="4">
    <source>
        <dbReference type="EMBL" id="CAA2619899.1"/>
    </source>
</evidence>
<feature type="repeat" description="PPR" evidence="2">
    <location>
        <begin position="65"/>
        <end position="99"/>
    </location>
</feature>
<sequence>MRRVAVGPTTTLHVRPQGRRSAGNPLSRVWDQRLRAELPHSHVFCLFAAAMARQVFDSIPHSVRDVISWNSVISGYVQNGHYREALHLFGEMAGSSVAPDATTFVNALNACGRSGSAMTGRRIHARNTVCWTSMISGYAHAGQFKASVELFWEMQTARVKPDEAVVSSVISACGQLGALYHGRWVHAFCGTSGVGERLKVKNALIDMYSKCGDVERALQIFQDMLRPDVFSWTAIIGGLAMNGHSTMALDMFSQMEISGVGCAQWDHISRMFIRFLPTIRHYGCLVDLLGRGKLLGRWRTAERRAGRGGSQRVLELEHQKEHGAHVMLSNVYATAERWKEVNLAALPLRSMEPFTIFLVSESSHHQMDLIHETLLGLNELICSEGIFVSHSLTPLQILAV</sequence>
<dbReference type="InterPro" id="IPR046960">
    <property type="entry name" value="PPR_At4g14850-like_plant"/>
</dbReference>
<dbReference type="Proteomes" id="UP001189122">
    <property type="component" value="Unassembled WGS sequence"/>
</dbReference>
<keyword evidence="5" id="KW-1185">Reference proteome</keyword>
<dbReference type="InterPro" id="IPR011990">
    <property type="entry name" value="TPR-like_helical_dom_sf"/>
</dbReference>
<keyword evidence="1" id="KW-0677">Repeat</keyword>
<dbReference type="GO" id="GO:0009451">
    <property type="term" value="P:RNA modification"/>
    <property type="evidence" value="ECO:0007669"/>
    <property type="project" value="InterPro"/>
</dbReference>
<dbReference type="PANTHER" id="PTHR47926">
    <property type="entry name" value="PENTATRICOPEPTIDE REPEAT-CONTAINING PROTEIN"/>
    <property type="match status" value="1"/>
</dbReference>
<name>A0A7I8IP19_SPIIN</name>
<protein>
    <submittedName>
        <fullName evidence="4">Uncharacterized protein</fullName>
    </submittedName>
</protein>
<dbReference type="EMBL" id="CACRZD030000005">
    <property type="protein sequence ID" value="CAA6659646.1"/>
    <property type="molecule type" value="Genomic_DNA"/>
</dbReference>
<dbReference type="Gene3D" id="1.25.40.10">
    <property type="entry name" value="Tetratricopeptide repeat domain"/>
    <property type="match status" value="3"/>
</dbReference>
<feature type="repeat" description="PPR" evidence="2">
    <location>
        <begin position="127"/>
        <end position="161"/>
    </location>
</feature>
<gene>
    <name evidence="4" type="ORF">SI7747_05006068</name>
</gene>
<evidence type="ECO:0000313" key="5">
    <source>
        <dbReference type="Proteomes" id="UP001189122"/>
    </source>
</evidence>
<dbReference type="PROSITE" id="PS51375">
    <property type="entry name" value="PPR"/>
    <property type="match status" value="4"/>
</dbReference>
<dbReference type="NCBIfam" id="TIGR00756">
    <property type="entry name" value="PPR"/>
    <property type="match status" value="4"/>
</dbReference>
<evidence type="ECO:0000256" key="3">
    <source>
        <dbReference type="SAM" id="MobiDB-lite"/>
    </source>
</evidence>
<dbReference type="GO" id="GO:0003723">
    <property type="term" value="F:RNA binding"/>
    <property type="evidence" value="ECO:0007669"/>
    <property type="project" value="InterPro"/>
</dbReference>
<feature type="region of interest" description="Disordered" evidence="3">
    <location>
        <begin position="1"/>
        <end position="24"/>
    </location>
</feature>
<reference evidence="4 5" key="1">
    <citation type="submission" date="2019-12" db="EMBL/GenBank/DDBJ databases">
        <authorList>
            <person name="Scholz U."/>
            <person name="Mascher M."/>
            <person name="Fiebig A."/>
        </authorList>
    </citation>
    <scope>NUCLEOTIDE SEQUENCE</scope>
</reference>
<dbReference type="Pfam" id="PF01535">
    <property type="entry name" value="PPR"/>
    <property type="match status" value="2"/>
</dbReference>
<evidence type="ECO:0000256" key="2">
    <source>
        <dbReference type="PROSITE-ProRule" id="PRU00708"/>
    </source>
</evidence>
<evidence type="ECO:0000256" key="1">
    <source>
        <dbReference type="ARBA" id="ARBA00022737"/>
    </source>
</evidence>
<accession>A0A7I8IP19</accession>
<dbReference type="PANTHER" id="PTHR47926:SF345">
    <property type="entry name" value="(WILD MALAYSIAN BANANA) HYPOTHETICAL PROTEIN"/>
    <property type="match status" value="1"/>
</dbReference>
<dbReference type="AlphaFoldDB" id="A0A7I8IP19"/>
<dbReference type="InterPro" id="IPR002885">
    <property type="entry name" value="PPR_rpt"/>
</dbReference>
<dbReference type="EMBL" id="LR743592">
    <property type="protein sequence ID" value="CAA2619899.1"/>
    <property type="molecule type" value="Genomic_DNA"/>
</dbReference>
<feature type="repeat" description="PPR" evidence="2">
    <location>
        <begin position="197"/>
        <end position="227"/>
    </location>
</feature>
<organism evidence="4">
    <name type="scientific">Spirodela intermedia</name>
    <name type="common">Intermediate duckweed</name>
    <dbReference type="NCBI Taxonomy" id="51605"/>
    <lineage>
        <taxon>Eukaryota</taxon>
        <taxon>Viridiplantae</taxon>
        <taxon>Streptophyta</taxon>
        <taxon>Embryophyta</taxon>
        <taxon>Tracheophyta</taxon>
        <taxon>Spermatophyta</taxon>
        <taxon>Magnoliopsida</taxon>
        <taxon>Liliopsida</taxon>
        <taxon>Araceae</taxon>
        <taxon>Lemnoideae</taxon>
        <taxon>Spirodela</taxon>
    </lineage>
</organism>
<proteinExistence type="predicted"/>
<dbReference type="Pfam" id="PF13041">
    <property type="entry name" value="PPR_2"/>
    <property type="match status" value="2"/>
</dbReference>